<dbReference type="InterPro" id="IPR001451">
    <property type="entry name" value="Hexapep"/>
</dbReference>
<evidence type="ECO:0000256" key="4">
    <source>
        <dbReference type="ARBA" id="ARBA00022679"/>
    </source>
</evidence>
<dbReference type="NCBIfam" id="NF041874">
    <property type="entry name" value="EPS_EpsC"/>
    <property type="match status" value="1"/>
</dbReference>
<keyword evidence="5 7" id="KW-0012">Acyltransferase</keyword>
<evidence type="ECO:0000313" key="7">
    <source>
        <dbReference type="EMBL" id="AQQ72346.1"/>
    </source>
</evidence>
<name>A0A1R7T656_9BACT</name>
<comment type="similarity">
    <text evidence="1">Belongs to the transferase hexapeptide repeat family.</text>
</comment>
<dbReference type="Gene3D" id="2.160.10.10">
    <property type="entry name" value="Hexapeptide repeat proteins"/>
    <property type="match status" value="1"/>
</dbReference>
<dbReference type="STRING" id="1851148.SMSP2_02729"/>
<dbReference type="GO" id="GO:0009001">
    <property type="term" value="F:serine O-acetyltransferase activity"/>
    <property type="evidence" value="ECO:0007669"/>
    <property type="project" value="UniProtKB-EC"/>
</dbReference>
<dbReference type="OrthoDB" id="9801456at2"/>
<dbReference type="EC" id="2.3.1.30" evidence="2"/>
<keyword evidence="3" id="KW-0028">Amino-acid biosynthesis</keyword>
<comment type="catalytic activity">
    <reaction evidence="6">
        <text>L-serine + acetyl-CoA = O-acetyl-L-serine + CoA</text>
        <dbReference type="Rhea" id="RHEA:24560"/>
        <dbReference type="ChEBI" id="CHEBI:33384"/>
        <dbReference type="ChEBI" id="CHEBI:57287"/>
        <dbReference type="ChEBI" id="CHEBI:57288"/>
        <dbReference type="ChEBI" id="CHEBI:58340"/>
        <dbReference type="EC" id="2.3.1.30"/>
    </reaction>
</comment>
<proteinExistence type="inferred from homology"/>
<dbReference type="InterPro" id="IPR045304">
    <property type="entry name" value="LbH_SAT"/>
</dbReference>
<evidence type="ECO:0000256" key="1">
    <source>
        <dbReference type="ARBA" id="ARBA00007274"/>
    </source>
</evidence>
<dbReference type="GO" id="GO:0008652">
    <property type="term" value="P:amino acid biosynthetic process"/>
    <property type="evidence" value="ECO:0007669"/>
    <property type="project" value="UniProtKB-KW"/>
</dbReference>
<dbReference type="Proteomes" id="UP000188181">
    <property type="component" value="Chromosome"/>
</dbReference>
<dbReference type="EMBL" id="CP019646">
    <property type="protein sequence ID" value="AQQ72346.1"/>
    <property type="molecule type" value="Genomic_DNA"/>
</dbReference>
<dbReference type="RefSeq" id="WP_146684548.1">
    <property type="nucleotide sequence ID" value="NZ_CP019646.1"/>
</dbReference>
<reference evidence="8" key="1">
    <citation type="submission" date="2017-02" db="EMBL/GenBank/DDBJ databases">
        <title>Comparative genomics and description of representatives of a novel lineage of planctomycetes thriving in anoxic sediments.</title>
        <authorList>
            <person name="Spring S."/>
            <person name="Bunk B."/>
            <person name="Sproer C."/>
        </authorList>
    </citation>
    <scope>NUCLEOTIDE SEQUENCE [LARGE SCALE GENOMIC DNA]</scope>
    <source>
        <strain evidence="8">SM-Chi-D1</strain>
    </source>
</reference>
<evidence type="ECO:0000256" key="2">
    <source>
        <dbReference type="ARBA" id="ARBA00013266"/>
    </source>
</evidence>
<evidence type="ECO:0000256" key="5">
    <source>
        <dbReference type="ARBA" id="ARBA00023315"/>
    </source>
</evidence>
<accession>A0A1R7T656</accession>
<protein>
    <recommendedName>
        <fullName evidence="2">serine O-acetyltransferase</fullName>
        <ecNumber evidence="2">2.3.1.30</ecNumber>
    </recommendedName>
</protein>
<dbReference type="InterPro" id="IPR011004">
    <property type="entry name" value="Trimer_LpxA-like_sf"/>
</dbReference>
<evidence type="ECO:0000313" key="8">
    <source>
        <dbReference type="Proteomes" id="UP000188181"/>
    </source>
</evidence>
<gene>
    <name evidence="7" type="primary">cysE</name>
    <name evidence="7" type="ORF">SMSP2_02729</name>
</gene>
<organism evidence="7 8">
    <name type="scientific">Limihaloglobus sulfuriphilus</name>
    <dbReference type="NCBI Taxonomy" id="1851148"/>
    <lineage>
        <taxon>Bacteria</taxon>
        <taxon>Pseudomonadati</taxon>
        <taxon>Planctomycetota</taxon>
        <taxon>Phycisphaerae</taxon>
        <taxon>Sedimentisphaerales</taxon>
        <taxon>Sedimentisphaeraceae</taxon>
        <taxon>Limihaloglobus</taxon>
    </lineage>
</organism>
<keyword evidence="8" id="KW-1185">Reference proteome</keyword>
<dbReference type="InterPro" id="IPR053376">
    <property type="entry name" value="Serine_acetyltransferase"/>
</dbReference>
<evidence type="ECO:0000256" key="3">
    <source>
        <dbReference type="ARBA" id="ARBA00022605"/>
    </source>
</evidence>
<dbReference type="CDD" id="cd03354">
    <property type="entry name" value="LbH_SAT"/>
    <property type="match status" value="1"/>
</dbReference>
<dbReference type="Gene3D" id="1.10.3130.10">
    <property type="entry name" value="serine acetyltransferase, domain 1"/>
    <property type="match status" value="1"/>
</dbReference>
<keyword evidence="4 7" id="KW-0808">Transferase</keyword>
<dbReference type="InterPro" id="IPR042122">
    <property type="entry name" value="Ser_AcTrfase_N_sf"/>
</dbReference>
<dbReference type="PANTHER" id="PTHR42811">
    <property type="entry name" value="SERINE ACETYLTRANSFERASE"/>
    <property type="match status" value="1"/>
</dbReference>
<dbReference type="KEGG" id="pbas:SMSP2_02729"/>
<dbReference type="SUPFAM" id="SSF51161">
    <property type="entry name" value="Trimeric LpxA-like enzymes"/>
    <property type="match status" value="1"/>
</dbReference>
<dbReference type="Pfam" id="PF00132">
    <property type="entry name" value="Hexapep"/>
    <property type="match status" value="1"/>
</dbReference>
<dbReference type="AlphaFoldDB" id="A0A1R7T656"/>
<sequence>MKNNELKKYVDKISATYKDDKGINFIDVNNLPQREKIIEILELIMEVVFPGYTGKRPVTKWNINYILGDIISQVYTDLVDQSEKALQHLCRIKKDCDRSQCRQMAQKAVDHLLNELPNIREILKTDVNSAYDGDPAAQSFEEIIISYPGIIAIATHRVAHELYKSNIPLIPRIMSEYAHKTTGIDIHPGAEIGANFFIDHGTGVVIGETAVIGSNVKIYQGVTLGALSFPKDERGRVIKGGKRHPTIEDNVTIYAEATILGDVVIGRDSVIGGNTWVKDPVPAGHRAVITHTGTAIRKPGSKKPRTKNNE</sequence>
<evidence type="ECO:0000256" key="6">
    <source>
        <dbReference type="ARBA" id="ARBA00049486"/>
    </source>
</evidence>